<evidence type="ECO:0000256" key="2">
    <source>
        <dbReference type="ARBA" id="ARBA00022801"/>
    </source>
</evidence>
<gene>
    <name evidence="4" type="primary">dacB</name>
    <name evidence="4" type="ORF">Rai3103_09815</name>
</gene>
<dbReference type="Proteomes" id="UP000386847">
    <property type="component" value="Chromosome"/>
</dbReference>
<reference evidence="4 5" key="1">
    <citation type="submission" date="2019-10" db="EMBL/GenBank/DDBJ databases">
        <title>Genomic analysis of Raineyella sp. CBA3103.</title>
        <authorList>
            <person name="Roh S.W."/>
        </authorList>
    </citation>
    <scope>NUCLEOTIDE SEQUENCE [LARGE SCALE GENOMIC DNA]</scope>
    <source>
        <strain evidence="4 5">CBA3103</strain>
    </source>
</reference>
<feature type="signal peptide" evidence="3">
    <location>
        <begin position="1"/>
        <end position="26"/>
    </location>
</feature>
<keyword evidence="4" id="KW-0645">Protease</keyword>
<evidence type="ECO:0000256" key="3">
    <source>
        <dbReference type="SAM" id="SignalP"/>
    </source>
</evidence>
<dbReference type="Gene3D" id="3.40.710.10">
    <property type="entry name" value="DD-peptidase/beta-lactamase superfamily"/>
    <property type="match status" value="2"/>
</dbReference>
<feature type="chain" id="PRO_5024296687" evidence="3">
    <location>
        <begin position="27"/>
        <end position="446"/>
    </location>
</feature>
<dbReference type="KEGG" id="rain:Rai3103_09815"/>
<dbReference type="EC" id="3.4.16.4" evidence="4"/>
<comment type="similarity">
    <text evidence="1">Belongs to the peptidase S13 family.</text>
</comment>
<name>A0A5Q2FHU2_9ACTN</name>
<dbReference type="PANTHER" id="PTHR30023">
    <property type="entry name" value="D-ALANYL-D-ALANINE CARBOXYPEPTIDASE"/>
    <property type="match status" value="1"/>
</dbReference>
<evidence type="ECO:0000313" key="5">
    <source>
        <dbReference type="Proteomes" id="UP000386847"/>
    </source>
</evidence>
<keyword evidence="5" id="KW-1185">Reference proteome</keyword>
<dbReference type="PRINTS" id="PR00922">
    <property type="entry name" value="DADACBPTASE3"/>
</dbReference>
<organism evidence="4 5">
    <name type="scientific">Raineyella fluvialis</name>
    <dbReference type="NCBI Taxonomy" id="2662261"/>
    <lineage>
        <taxon>Bacteria</taxon>
        <taxon>Bacillati</taxon>
        <taxon>Actinomycetota</taxon>
        <taxon>Actinomycetes</taxon>
        <taxon>Propionibacteriales</taxon>
        <taxon>Propionibacteriaceae</taxon>
        <taxon>Raineyella</taxon>
    </lineage>
</organism>
<dbReference type="SUPFAM" id="SSF56601">
    <property type="entry name" value="beta-lactamase/transpeptidase-like"/>
    <property type="match status" value="1"/>
</dbReference>
<keyword evidence="2 4" id="KW-0378">Hydrolase</keyword>
<dbReference type="GO" id="GO:0006508">
    <property type="term" value="P:proteolysis"/>
    <property type="evidence" value="ECO:0007669"/>
    <property type="project" value="InterPro"/>
</dbReference>
<dbReference type="Pfam" id="PF02113">
    <property type="entry name" value="Peptidase_S13"/>
    <property type="match status" value="2"/>
</dbReference>
<dbReference type="GO" id="GO:0009002">
    <property type="term" value="F:serine-type D-Ala-D-Ala carboxypeptidase activity"/>
    <property type="evidence" value="ECO:0007669"/>
    <property type="project" value="UniProtKB-EC"/>
</dbReference>
<dbReference type="InterPro" id="IPR000667">
    <property type="entry name" value="Peptidase_S13"/>
</dbReference>
<keyword evidence="4" id="KW-0121">Carboxypeptidase</keyword>
<dbReference type="AlphaFoldDB" id="A0A5Q2FHU2"/>
<evidence type="ECO:0000313" key="4">
    <source>
        <dbReference type="EMBL" id="QGF23926.1"/>
    </source>
</evidence>
<keyword evidence="3" id="KW-0732">Signal</keyword>
<dbReference type="PANTHER" id="PTHR30023:SF0">
    <property type="entry name" value="PENICILLIN-SENSITIVE CARBOXYPEPTIDASE A"/>
    <property type="match status" value="1"/>
</dbReference>
<dbReference type="GO" id="GO:0000270">
    <property type="term" value="P:peptidoglycan metabolic process"/>
    <property type="evidence" value="ECO:0007669"/>
    <property type="project" value="TreeGrafter"/>
</dbReference>
<protein>
    <submittedName>
        <fullName evidence="4">D-alanyl-D-alanine carboxypeptidase/D-alanyl-D-alanine-endopeptidase</fullName>
        <ecNumber evidence="4">3.4.16.4</ecNumber>
    </submittedName>
</protein>
<dbReference type="NCBIfam" id="TIGR00666">
    <property type="entry name" value="PBP4"/>
    <property type="match status" value="1"/>
</dbReference>
<dbReference type="RefSeq" id="WP_153572456.1">
    <property type="nucleotide sequence ID" value="NZ_CP045725.1"/>
</dbReference>
<dbReference type="EMBL" id="CP045725">
    <property type="protein sequence ID" value="QGF23926.1"/>
    <property type="molecule type" value="Genomic_DNA"/>
</dbReference>
<accession>A0A5Q2FHU2</accession>
<proteinExistence type="inferred from homology"/>
<sequence>MRRPTGHRVVLAVGSLVCALALAAVATEAGAGAWIEERTGAAPTLSGARQADMRTATDVTLPVGHTVVPGAVTGGAVPDAAKLAATIGAVPLDGLQGGRFGIVVDPASGRVLYDQGAGQTVLPASSLKLLTVTAALDLLGPDHVFTTRAVVTDPGTVVLVGGGDPYLSSGSVATAHPERASLEVLADRTAAALKSGGSTSVSLRWDASLFGPPQWHPDWPTLYADQVTPVTALVVNEGRLSGVSPGPRTQNPSAEAAKAFAQALTARGITVKDQSALTGSVPSGAGELGRVESMPLSSIVESLLNTSDNDAAEMVARQVGIAAGTGATFQGATTAVEQVLRRRGLWDSGAVLRDGSGLSRNNRVTPRMLAGAVALATGDADTRFRPLLEGLPVAGATGTLTARFGRSGSEAGRGLVRAKTGTLSGTSALAGYAVTTSGGSSCTRSW</sequence>
<evidence type="ECO:0000256" key="1">
    <source>
        <dbReference type="ARBA" id="ARBA00006096"/>
    </source>
</evidence>
<dbReference type="InterPro" id="IPR012338">
    <property type="entry name" value="Beta-lactam/transpept-like"/>
</dbReference>